<evidence type="ECO:0000256" key="1">
    <source>
        <dbReference type="SAM" id="MobiDB-lite"/>
    </source>
</evidence>
<dbReference type="Proteomes" id="UP001519641">
    <property type="component" value="Unassembled WGS sequence"/>
</dbReference>
<feature type="compositionally biased region" description="Basic residues" evidence="1">
    <location>
        <begin position="107"/>
        <end position="119"/>
    </location>
</feature>
<comment type="caution">
    <text evidence="2">The sequence shown here is derived from an EMBL/GenBank/DDBJ whole genome shotgun (WGS) entry which is preliminary data.</text>
</comment>
<reference evidence="2 3" key="1">
    <citation type="submission" date="2021-05" db="EMBL/GenBank/DDBJ databases">
        <title>Whole genome sequence of Curtobacterium flaccumfaciens pv. flaccumfaciens strain CFBP 8819.</title>
        <authorList>
            <person name="Osdaghi E."/>
            <person name="Taghouti G."/>
            <person name="Portier P."/>
            <person name="Fazliarab A."/>
            <person name="Taghavi S.M."/>
            <person name="Briand M."/>
            <person name="Le-Saux M."/>
            <person name="Jacques M.-A."/>
        </authorList>
    </citation>
    <scope>NUCLEOTIDE SEQUENCE [LARGE SCALE GENOMIC DNA]</scope>
    <source>
        <strain evidence="2 3">CFBP 8819</strain>
    </source>
</reference>
<accession>A0ABS5VDP2</accession>
<sequence length="218" mass="23438">MAATATALPAGEGDERRLNDLGLTTGAIHAALRPGLSRAANRTAMALPSSAGTDIYHDTMEQLALALADEGWELVWVDRQPRLLHPDALIAFTLASGTNVAASDHRKSPRTRKKGKATRKSLAAPQVDVLSLFEDPNVEQAADLVSAAAQAPLWFLVHERTERGLNLEFSRPGRMTPAGAVVAWEERILIGFLDLDGDLSIFNNPDDGDFDVPVAPRS</sequence>
<organism evidence="2 3">
    <name type="scientific">Curtobacterium aurantiacum</name>
    <dbReference type="NCBI Taxonomy" id="3236919"/>
    <lineage>
        <taxon>Bacteria</taxon>
        <taxon>Bacillati</taxon>
        <taxon>Actinomycetota</taxon>
        <taxon>Actinomycetes</taxon>
        <taxon>Micrococcales</taxon>
        <taxon>Microbacteriaceae</taxon>
        <taxon>Curtobacterium</taxon>
    </lineage>
</organism>
<evidence type="ECO:0000313" key="2">
    <source>
        <dbReference type="EMBL" id="MBT1586935.1"/>
    </source>
</evidence>
<gene>
    <name evidence="2" type="ORF">KK097_03805</name>
</gene>
<feature type="region of interest" description="Disordered" evidence="1">
    <location>
        <begin position="101"/>
        <end position="120"/>
    </location>
</feature>
<proteinExistence type="predicted"/>
<dbReference type="RefSeq" id="WP_214543758.1">
    <property type="nucleotide sequence ID" value="NZ_JAHEWS010000004.1"/>
</dbReference>
<keyword evidence="3" id="KW-1185">Reference proteome</keyword>
<protein>
    <submittedName>
        <fullName evidence="2">Uncharacterized protein</fullName>
    </submittedName>
</protein>
<evidence type="ECO:0000313" key="3">
    <source>
        <dbReference type="Proteomes" id="UP001519641"/>
    </source>
</evidence>
<dbReference type="EMBL" id="JAHEWS010000004">
    <property type="protein sequence ID" value="MBT1586935.1"/>
    <property type="molecule type" value="Genomic_DNA"/>
</dbReference>
<name>A0ABS5VDP2_9MICO</name>